<dbReference type="AlphaFoldDB" id="A0A433JLP9"/>
<dbReference type="PANTHER" id="PTHR47505">
    <property type="entry name" value="DNA UTILIZATION PROTEIN YHGH"/>
    <property type="match status" value="1"/>
</dbReference>
<reference evidence="3 4" key="1">
    <citation type="submission" date="2018-12" db="EMBL/GenBank/DDBJ databases">
        <title>Legionella sp,whole genome shotgun sequence.</title>
        <authorList>
            <person name="Wu H."/>
        </authorList>
    </citation>
    <scope>NUCLEOTIDE SEQUENCE [LARGE SCALE GENOMIC DNA]</scope>
    <source>
        <strain evidence="4">km714</strain>
    </source>
</reference>
<dbReference type="SUPFAM" id="SSF53271">
    <property type="entry name" value="PRTase-like"/>
    <property type="match status" value="1"/>
</dbReference>
<dbReference type="InterPro" id="IPR051910">
    <property type="entry name" value="ComF/GntX_DNA_util-trans"/>
</dbReference>
<dbReference type="InterPro" id="IPR000836">
    <property type="entry name" value="PRTase_dom"/>
</dbReference>
<feature type="domain" description="Phosphoribosyltransferase" evidence="2">
    <location>
        <begin position="139"/>
        <end position="226"/>
    </location>
</feature>
<comment type="similarity">
    <text evidence="1">Belongs to the ComF/GntX family.</text>
</comment>
<dbReference type="CDD" id="cd06223">
    <property type="entry name" value="PRTases_typeI"/>
    <property type="match status" value="1"/>
</dbReference>
<evidence type="ECO:0000313" key="4">
    <source>
        <dbReference type="Proteomes" id="UP000288012"/>
    </source>
</evidence>
<dbReference type="Proteomes" id="UP000288012">
    <property type="component" value="Unassembled WGS sequence"/>
</dbReference>
<dbReference type="OrthoDB" id="9793412at2"/>
<evidence type="ECO:0000256" key="1">
    <source>
        <dbReference type="ARBA" id="ARBA00008007"/>
    </source>
</evidence>
<dbReference type="PANTHER" id="PTHR47505:SF1">
    <property type="entry name" value="DNA UTILIZATION PROTEIN YHGH"/>
    <property type="match status" value="1"/>
</dbReference>
<dbReference type="Pfam" id="PF00156">
    <property type="entry name" value="Pribosyltran"/>
    <property type="match status" value="1"/>
</dbReference>
<keyword evidence="4" id="KW-1185">Reference proteome</keyword>
<name>A0A433JLP9_9GAMM</name>
<proteinExistence type="inferred from homology"/>
<dbReference type="InterPro" id="IPR029057">
    <property type="entry name" value="PRTase-like"/>
</dbReference>
<evidence type="ECO:0000313" key="3">
    <source>
        <dbReference type="EMBL" id="RUQ90751.1"/>
    </source>
</evidence>
<dbReference type="EMBL" id="RZGR01000003">
    <property type="protein sequence ID" value="RUQ90751.1"/>
    <property type="molecule type" value="Genomic_DNA"/>
</dbReference>
<accession>A0A433JLP9</accession>
<organism evidence="3 4">
    <name type="scientific">Legionella septentrionalis</name>
    <dbReference type="NCBI Taxonomy" id="2498109"/>
    <lineage>
        <taxon>Bacteria</taxon>
        <taxon>Pseudomonadati</taxon>
        <taxon>Pseudomonadota</taxon>
        <taxon>Gammaproteobacteria</taxon>
        <taxon>Legionellales</taxon>
        <taxon>Legionellaceae</taxon>
        <taxon>Legionella</taxon>
    </lineage>
</organism>
<evidence type="ECO:0000259" key="2">
    <source>
        <dbReference type="Pfam" id="PF00156"/>
    </source>
</evidence>
<dbReference type="RefSeq" id="WP_127032544.1">
    <property type="nucleotide sequence ID" value="NZ_RZGR01000003.1"/>
</dbReference>
<gene>
    <name evidence="3" type="ORF">EKM59_01400</name>
</gene>
<protein>
    <submittedName>
        <fullName evidence="3">ComF family protein</fullName>
    </submittedName>
</protein>
<sequence>MQKRKSITQILRLPSICTLCNHYHYGAFAVCNDCIKLLQPIKQACQLCALPLQGEDTFLICGYCCKQKPYFDEAVAAYHFEEPLRTLLHEFKYREGLYLATLFTELMLEKIPRRMTDSQCLLPVPMSTARLRMRGFNQAVELTKRLSKRLQIPYELDLCRKIKETAAQASLNSKQRQKNIRGAFMVKAIQYKHVTLVDDLLTTGSTANELARALKKQGVEQVDVWCCARAVLN</sequence>
<dbReference type="Gene3D" id="3.40.50.2020">
    <property type="match status" value="1"/>
</dbReference>
<comment type="caution">
    <text evidence="3">The sequence shown here is derived from an EMBL/GenBank/DDBJ whole genome shotgun (WGS) entry which is preliminary data.</text>
</comment>